<dbReference type="InterPro" id="IPR001611">
    <property type="entry name" value="Leu-rich_rpt"/>
</dbReference>
<dbReference type="InterPro" id="IPR023173">
    <property type="entry name" value="NADPH_Cyt_P450_Rdtase_alpha"/>
</dbReference>
<evidence type="ECO:0000259" key="16">
    <source>
        <dbReference type="PROSITE" id="PS50105"/>
    </source>
</evidence>
<keyword evidence="5 14" id="KW-0285">Flavoprotein</keyword>
<dbReference type="Pfam" id="PF13855">
    <property type="entry name" value="LRR_8"/>
    <property type="match status" value="1"/>
</dbReference>
<comment type="subcellular location">
    <subcellularLocation>
        <location evidence="14">Cytoplasm</location>
        <location evidence="14">Perinuclear region</location>
    </subcellularLocation>
    <text evidence="14">Concentrated in perinuclear structure.</text>
</comment>
<sequence length="1196" mass="136011">MYCFVRQCKEAGADDILDISNCELSEVPSSAFSICKVLQKKVLILHNNELRSLLPKGCDIVSLATLKVLDLHENKLTSLPEDIGRLAQLQILNVEKNLLKTLPDSIGDLRLLQTLNLKGNCLSELPSSVGSLSSLRTLDLSDNKIVQLPKALAYIRTIESFTLDAAKMSYPPASVCLDGTETIQRFLCNELGEEYCPPSQYLLPVLENDSTSGKQNSDCLDGLEEMWQEQKQREKLAFERHLEEKQKQHTQLLLMNNSHKENVLNSVRQEQERLEQGVSQQQKAQEAERLLILEKVRQAEESISCRISNMLKDNNRQVKSAEFLQNMEEDRIRMEQLTAITQEEASSLRKREVAAAMQKMLSDSCAVSLLQEASDFRRQNLVSAAYRSIENMDRKFDKVLSLQVLDKSKAITQILQEEEMQKAAFQALQLQKDAVHGYIRNQIKLIETELMQLTKLEIKRRSLDAENLQEVLGEQRTALSDLLQQLLKQRDQREQELRQVLVELELKSESNQQNYWMIQYQRLLDAKPLSLRMQEVGAEKELVNLLCKLSAQHYLPILAHNRVTAEALRHMSASDLKKLGINEVGIQKALLNWAQEHRPEVIMSLPTLLILYGSQTGTAQDTAQRVARQAQRRRLQVQVMPLDNYNVTNLISETLVVFVCATTGQGDPPDNMKNFWRFLFRKSLPVGSLSRLDCAVLGLGDSSYPKFNFVAKKLHKRLQHLGASLLLHVGLADEQHDLGSDAVIDPWLTSFWEKVYALYPPLSDVIQLREDEQLPPTYIFHFLDDVTEKADDRLRVPTEQTVPSRLHPFPAMMIFNRRVTDLSHFQDVRHIEFNVTGSNIEFAAGDVVCMHPRNAAEDIKQFCQLLKLDPESQFLLRATGNTAVPARLPQPCTVHYLVESYLDIAAVPRRSFFELLSTFATNELEREKLVEFSSVAGQNELHTYCNRPRRTALEVLADFPHTTAEVRVDYLLDLFPEIQPRFFSIASSLQVHPQRLQILVAVVQYKTKLYKPRRGLCSSWLASLDPTQGDVYVPLWVKKGSLKFPKEEDTPVIMVGPGTGVAPFRSALQQRIAEGKTANVLFFGCRSESKDFYFRSEWEDLIKAGHLTLFTAFSRDQEEKVYVQHRVRDSAQLLWDLIANKGACCYIAGNAKQMPASVGDALKEVFQQVGGLTAEEAEQMFAAMEKTGQLQSETWS</sequence>
<feature type="binding site" evidence="14">
    <location>
        <begin position="614"/>
        <end position="619"/>
    </location>
    <ligand>
        <name>FMN</name>
        <dbReference type="ChEBI" id="CHEBI:58210"/>
    </ligand>
</feature>
<dbReference type="GO" id="GO:0005829">
    <property type="term" value="C:cytosol"/>
    <property type="evidence" value="ECO:0007669"/>
    <property type="project" value="TreeGrafter"/>
</dbReference>
<dbReference type="GO" id="GO:0050661">
    <property type="term" value="F:NADP binding"/>
    <property type="evidence" value="ECO:0007669"/>
    <property type="project" value="UniProtKB-UniRule"/>
</dbReference>
<dbReference type="GO" id="GO:0016226">
    <property type="term" value="P:iron-sulfur cluster assembly"/>
    <property type="evidence" value="ECO:0007669"/>
    <property type="project" value="UniProtKB-UniRule"/>
</dbReference>
<evidence type="ECO:0000313" key="20">
    <source>
        <dbReference type="Proteomes" id="UP000503349"/>
    </source>
</evidence>
<feature type="binding site" evidence="14">
    <location>
        <position position="949"/>
    </location>
    <ligand>
        <name>FAD</name>
        <dbReference type="ChEBI" id="CHEBI:57692"/>
    </ligand>
</feature>
<feature type="binding site" evidence="14">
    <location>
        <begin position="1015"/>
        <end position="1018"/>
    </location>
    <ligand>
        <name>FAD</name>
        <dbReference type="ChEBI" id="CHEBI:57692"/>
    </ligand>
</feature>
<evidence type="ECO:0000256" key="13">
    <source>
        <dbReference type="ARBA" id="ARBA00063044"/>
    </source>
</evidence>
<dbReference type="Gene3D" id="3.40.50.360">
    <property type="match status" value="1"/>
</dbReference>
<dbReference type="PROSITE" id="PS51450">
    <property type="entry name" value="LRR"/>
    <property type="match status" value="3"/>
</dbReference>
<dbReference type="PANTHER" id="PTHR19384">
    <property type="entry name" value="NITRIC OXIDE SYNTHASE-RELATED"/>
    <property type="match status" value="1"/>
</dbReference>
<dbReference type="InterPro" id="IPR001094">
    <property type="entry name" value="Flavdoxin-like"/>
</dbReference>
<evidence type="ECO:0000256" key="1">
    <source>
        <dbReference type="ARBA" id="ARBA00001917"/>
    </source>
</evidence>
<keyword evidence="10 14" id="KW-0560">Oxidoreductase</keyword>
<dbReference type="FunFam" id="3.40.50.80:FF:000030">
    <property type="entry name" value="NADPH-dependent diflavin oxidoreductase 1"/>
    <property type="match status" value="1"/>
</dbReference>
<dbReference type="Pfam" id="PF00560">
    <property type="entry name" value="LRR_1"/>
    <property type="match status" value="1"/>
</dbReference>
<comment type="caution">
    <text evidence="14">Lacks conserved residue(s) required for the propagation of feature annotation.</text>
</comment>
<dbReference type="OrthoDB" id="1856718at2759"/>
<comment type="similarity">
    <text evidence="14">In the C-terminal section; belongs to the flavoprotein pyridine nucleotide cytochrome reductase family.</text>
</comment>
<dbReference type="PANTHER" id="PTHR19384:SF10">
    <property type="entry name" value="NADPH-DEPENDENT DIFLAVIN OXIDOREDUCTASE 1"/>
    <property type="match status" value="1"/>
</dbReference>
<accession>A0A6G1QJ97</accession>
<dbReference type="Pfam" id="PF00258">
    <property type="entry name" value="Flavodoxin_1"/>
    <property type="match status" value="1"/>
</dbReference>
<evidence type="ECO:0000256" key="4">
    <source>
        <dbReference type="ARBA" id="ARBA00022614"/>
    </source>
</evidence>
<evidence type="ECO:0000256" key="6">
    <source>
        <dbReference type="ARBA" id="ARBA00022643"/>
    </source>
</evidence>
<dbReference type="InterPro" id="IPR017938">
    <property type="entry name" value="Riboflavin_synthase-like_b-brl"/>
</dbReference>
<organism evidence="19 20">
    <name type="scientific">Channa argus</name>
    <name type="common">Northern snakehead</name>
    <name type="synonym">Ophicephalus argus</name>
    <dbReference type="NCBI Taxonomy" id="215402"/>
    <lineage>
        <taxon>Eukaryota</taxon>
        <taxon>Metazoa</taxon>
        <taxon>Chordata</taxon>
        <taxon>Craniata</taxon>
        <taxon>Vertebrata</taxon>
        <taxon>Euteleostomi</taxon>
        <taxon>Actinopterygii</taxon>
        <taxon>Neopterygii</taxon>
        <taxon>Teleostei</taxon>
        <taxon>Neoteleostei</taxon>
        <taxon>Acanthomorphata</taxon>
        <taxon>Anabantaria</taxon>
        <taxon>Anabantiformes</taxon>
        <taxon>Channoidei</taxon>
        <taxon>Channidae</taxon>
        <taxon>Channa</taxon>
    </lineage>
</organism>
<comment type="similarity">
    <text evidence="14">In the N-terminal section; belongs to the flavodoxin family.</text>
</comment>
<dbReference type="Gene3D" id="1.20.990.10">
    <property type="entry name" value="NADPH-cytochrome p450 Reductase, Chain A, domain 3"/>
    <property type="match status" value="1"/>
</dbReference>
<dbReference type="EMBL" id="CM015728">
    <property type="protein sequence ID" value="KAF3702383.1"/>
    <property type="molecule type" value="Genomic_DNA"/>
</dbReference>
<dbReference type="Proteomes" id="UP000503349">
    <property type="component" value="Chromosome 17"/>
</dbReference>
<dbReference type="SUPFAM" id="SSF52218">
    <property type="entry name" value="Flavoproteins"/>
    <property type="match status" value="1"/>
</dbReference>
<comment type="catalytic activity">
    <reaction evidence="11">
        <text>2 oxidized [2Fe-2S]-[protein] + NADPH = 2 reduced [2Fe-2S]-[protein] + NADP(+) + H(+)</text>
        <dbReference type="Rhea" id="RHEA:67716"/>
        <dbReference type="Rhea" id="RHEA-COMP:17327"/>
        <dbReference type="Rhea" id="RHEA-COMP:17328"/>
        <dbReference type="ChEBI" id="CHEBI:15378"/>
        <dbReference type="ChEBI" id="CHEBI:33737"/>
        <dbReference type="ChEBI" id="CHEBI:33738"/>
        <dbReference type="ChEBI" id="CHEBI:57783"/>
        <dbReference type="ChEBI" id="CHEBI:58349"/>
    </reaction>
    <physiologicalReaction direction="left-to-right" evidence="11">
        <dbReference type="Rhea" id="RHEA:67717"/>
    </physiologicalReaction>
</comment>
<feature type="domain" description="SAM" evidence="16">
    <location>
        <begin position="537"/>
        <end position="600"/>
    </location>
</feature>
<dbReference type="SMART" id="SM00369">
    <property type="entry name" value="LRR_TYP"/>
    <property type="match status" value="4"/>
</dbReference>
<feature type="binding site" evidence="14">
    <location>
        <position position="1195"/>
    </location>
    <ligand>
        <name>FAD</name>
        <dbReference type="ChEBI" id="CHEBI:57692"/>
    </ligand>
</feature>
<keyword evidence="9 14" id="KW-0521">NADP</keyword>
<feature type="binding site" evidence="14">
    <location>
        <begin position="699"/>
        <end position="708"/>
    </location>
    <ligand>
        <name>FMN</name>
        <dbReference type="ChEBI" id="CHEBI:58210"/>
    </ligand>
</feature>
<dbReference type="SUPFAM" id="SSF47769">
    <property type="entry name" value="SAM/Pointed domain"/>
    <property type="match status" value="1"/>
</dbReference>
<feature type="coiled-coil region" evidence="15">
    <location>
        <begin position="465"/>
        <end position="507"/>
    </location>
</feature>
<dbReference type="Gene3D" id="2.40.30.10">
    <property type="entry name" value="Translation factors"/>
    <property type="match status" value="1"/>
</dbReference>
<dbReference type="SUPFAM" id="SSF63380">
    <property type="entry name" value="Riboflavin synthase domain-like"/>
    <property type="match status" value="1"/>
</dbReference>
<evidence type="ECO:0000256" key="10">
    <source>
        <dbReference type="ARBA" id="ARBA00023002"/>
    </source>
</evidence>
<dbReference type="HAMAP" id="MF_03178">
    <property type="entry name" value="NDOR1"/>
    <property type="match status" value="1"/>
</dbReference>
<evidence type="ECO:0000256" key="2">
    <source>
        <dbReference type="ARBA" id="ARBA00001974"/>
    </source>
</evidence>
<feature type="binding site" evidence="14">
    <location>
        <position position="734"/>
    </location>
    <ligand>
        <name>FMN</name>
        <dbReference type="ChEBI" id="CHEBI:58210"/>
    </ligand>
</feature>
<comment type="cofactor">
    <cofactor evidence="1 14">
        <name>FMN</name>
        <dbReference type="ChEBI" id="CHEBI:58210"/>
    </cofactor>
</comment>
<dbReference type="InterPro" id="IPR003097">
    <property type="entry name" value="CysJ-like_FAD-binding"/>
</dbReference>
<evidence type="ECO:0000256" key="9">
    <source>
        <dbReference type="ARBA" id="ARBA00022857"/>
    </source>
</evidence>
<evidence type="ECO:0000313" key="19">
    <source>
        <dbReference type="EMBL" id="KAF3702383.1"/>
    </source>
</evidence>
<dbReference type="FunFam" id="1.20.990.10:FF:000008">
    <property type="entry name" value="NADPH-dependent diflavin oxidoreductase 1"/>
    <property type="match status" value="1"/>
</dbReference>
<keyword evidence="4" id="KW-0433">Leucine-rich repeat</keyword>
<evidence type="ECO:0000256" key="3">
    <source>
        <dbReference type="ARBA" id="ARBA00022490"/>
    </source>
</evidence>
<dbReference type="InterPro" id="IPR039261">
    <property type="entry name" value="FNR_nucleotide-bd"/>
</dbReference>
<dbReference type="Pfam" id="PF00667">
    <property type="entry name" value="FAD_binding_1"/>
    <property type="match status" value="1"/>
</dbReference>
<dbReference type="PRINTS" id="PR00371">
    <property type="entry name" value="FPNCR"/>
</dbReference>
<feature type="binding site" evidence="14">
    <location>
        <begin position="1120"/>
        <end position="1124"/>
    </location>
    <ligand>
        <name>NADP(+)</name>
        <dbReference type="ChEBI" id="CHEBI:58349"/>
    </ligand>
</feature>
<dbReference type="SUPFAM" id="SSF52058">
    <property type="entry name" value="L domain-like"/>
    <property type="match status" value="1"/>
</dbReference>
<dbReference type="InterPro" id="IPR008254">
    <property type="entry name" value="Flavodoxin/NO_synth"/>
</dbReference>
<keyword evidence="8 14" id="KW-0274">FAD</keyword>
<keyword evidence="6 14" id="KW-0288">FMN</keyword>
<dbReference type="PROSITE" id="PS50902">
    <property type="entry name" value="FLAVODOXIN_LIKE"/>
    <property type="match status" value="1"/>
</dbReference>
<evidence type="ECO:0000256" key="8">
    <source>
        <dbReference type="ARBA" id="ARBA00022827"/>
    </source>
</evidence>
<evidence type="ECO:0000256" key="5">
    <source>
        <dbReference type="ARBA" id="ARBA00022630"/>
    </source>
</evidence>
<evidence type="ECO:0000256" key="11">
    <source>
        <dbReference type="ARBA" id="ARBA00052174"/>
    </source>
</evidence>
<dbReference type="InterPro" id="IPR013761">
    <property type="entry name" value="SAM/pointed_sf"/>
</dbReference>
<dbReference type="GO" id="GO:0050660">
    <property type="term" value="F:flavin adenine dinucleotide binding"/>
    <property type="evidence" value="ECO:0007669"/>
    <property type="project" value="UniProtKB-UniRule"/>
</dbReference>
<comment type="cofactor">
    <cofactor evidence="2 14">
        <name>FAD</name>
        <dbReference type="ChEBI" id="CHEBI:57692"/>
    </cofactor>
</comment>
<dbReference type="SUPFAM" id="SSF52343">
    <property type="entry name" value="Ferredoxin reductase-like, C-terminal NADP-linked domain"/>
    <property type="match status" value="1"/>
</dbReference>
<dbReference type="PRINTS" id="PR00369">
    <property type="entry name" value="FLAVODOXIN"/>
</dbReference>
<evidence type="ECO:0000256" key="7">
    <source>
        <dbReference type="ARBA" id="ARBA00022737"/>
    </source>
</evidence>
<dbReference type="InterPro" id="IPR032675">
    <property type="entry name" value="LRR_dom_sf"/>
</dbReference>
<feature type="binding site" evidence="14">
    <location>
        <begin position="661"/>
        <end position="664"/>
    </location>
    <ligand>
        <name>FMN</name>
        <dbReference type="ChEBI" id="CHEBI:58210"/>
    </ligand>
</feature>
<dbReference type="GO" id="GO:0005634">
    <property type="term" value="C:nucleus"/>
    <property type="evidence" value="ECO:0007669"/>
    <property type="project" value="UniProtKB-ARBA"/>
</dbReference>
<feature type="domain" description="FAD-binding FR-type" evidence="18">
    <location>
        <begin position="806"/>
        <end position="1045"/>
    </location>
</feature>
<dbReference type="CDD" id="cd09523">
    <property type="entry name" value="SAM_TAL"/>
    <property type="match status" value="1"/>
</dbReference>
<evidence type="ECO:0000259" key="17">
    <source>
        <dbReference type="PROSITE" id="PS50902"/>
    </source>
</evidence>
<dbReference type="SMART" id="SM00454">
    <property type="entry name" value="SAM"/>
    <property type="match status" value="1"/>
</dbReference>
<dbReference type="PROSITE" id="PS50105">
    <property type="entry name" value="SAM_DOMAIN"/>
    <property type="match status" value="1"/>
</dbReference>
<dbReference type="InterPro" id="IPR029039">
    <property type="entry name" value="Flavoprotein-like_sf"/>
</dbReference>
<dbReference type="Gene3D" id="3.40.50.80">
    <property type="entry name" value="Nucleotide-binding domain of ferredoxin-NADP reductase (FNR) module"/>
    <property type="match status" value="1"/>
</dbReference>
<evidence type="ECO:0000256" key="14">
    <source>
        <dbReference type="HAMAP-Rule" id="MF_03178"/>
    </source>
</evidence>
<dbReference type="EC" id="1.18.1.-" evidence="14"/>
<comment type="function">
    <text evidence="12">NADPH-dependent reductase which is a central component of the cytosolic iron-sulfur (Fe-S) protein assembly (CIA) machinery. Transfers electrons from NADPH via its FAD and FMN prosthetic groups to the [2Fe-2S] cluster of CIAPIN1, another key component of the CIA machinery. In turn, this reduced cluster provides electrons for assembly of cytosolic iron-sulfur cluster proteins. It can also reduce the [2Fe-2S] cluster of CISD1 and activate this protein implicated in Fe/S cluster repair. In vitro can fully activate methionine synthase/MTR in the presence of soluble cytochrome b5/CYB5A.</text>
</comment>
<dbReference type="InterPro" id="IPR017927">
    <property type="entry name" value="FAD-bd_FR_type"/>
</dbReference>
<dbReference type="PROSITE" id="PS51384">
    <property type="entry name" value="FAD_FR"/>
    <property type="match status" value="1"/>
</dbReference>
<dbReference type="GO" id="GO:0160246">
    <property type="term" value="F:NADPH-iron-sulfur [2Fe-2S] protein oxidoreductase activity"/>
    <property type="evidence" value="ECO:0007669"/>
    <property type="project" value="InterPro"/>
</dbReference>
<keyword evidence="20" id="KW-1185">Reference proteome</keyword>
<evidence type="ECO:0000256" key="15">
    <source>
        <dbReference type="SAM" id="Coils"/>
    </source>
</evidence>
<evidence type="ECO:0000259" key="18">
    <source>
        <dbReference type="PROSITE" id="PS51384"/>
    </source>
</evidence>
<dbReference type="FunFam" id="3.40.50.360:FF:000015">
    <property type="entry name" value="NADPH-dependent diflavin oxidoreductase 1"/>
    <property type="match status" value="1"/>
</dbReference>
<dbReference type="AlphaFoldDB" id="A0A6G1QJ97"/>
<proteinExistence type="inferred from homology"/>
<dbReference type="Gene3D" id="3.80.10.10">
    <property type="entry name" value="Ribonuclease Inhibitor"/>
    <property type="match status" value="1"/>
</dbReference>
<feature type="coiled-coil region" evidence="15">
    <location>
        <begin position="228"/>
        <end position="284"/>
    </location>
</feature>
<keyword evidence="7" id="KW-0677">Repeat</keyword>
<comment type="similarity">
    <text evidence="14">Belongs to the NADPH-dependent diflavin oxidoreductase NDOR1 family.</text>
</comment>
<dbReference type="GO" id="GO:0010181">
    <property type="term" value="F:FMN binding"/>
    <property type="evidence" value="ECO:0007669"/>
    <property type="project" value="UniProtKB-UniRule"/>
</dbReference>
<dbReference type="SMART" id="SM00364">
    <property type="entry name" value="LRR_BAC"/>
    <property type="match status" value="4"/>
</dbReference>
<gene>
    <name evidence="14" type="primary">NDOR1</name>
    <name evidence="19" type="ORF">EXN66_Car018071</name>
</gene>
<dbReference type="Pfam" id="PF07647">
    <property type="entry name" value="SAM_2"/>
    <property type="match status" value="1"/>
</dbReference>
<keyword evidence="3 14" id="KW-0963">Cytoplasm</keyword>
<reference evidence="20" key="2">
    <citation type="submission" date="2019-02" db="EMBL/GenBank/DDBJ databases">
        <title>Opniocepnalus argus Var Kimnra genome.</title>
        <authorList>
            <person name="Zhou C."/>
            <person name="Xiao S."/>
        </authorList>
    </citation>
    <scope>NUCLEOTIDE SEQUENCE [LARGE SCALE GENOMIC DNA]</scope>
</reference>
<protein>
    <recommendedName>
        <fullName evidence="14">NADPH-dependent diflavin oxidoreductase 1</fullName>
        <ecNumber evidence="14">1.18.1.-</ecNumber>
    </recommendedName>
    <alternativeName>
        <fullName evidence="14">NADPH-dependent FMN and FAD-containing oxidoreductase</fullName>
    </alternativeName>
</protein>
<dbReference type="InterPro" id="IPR003591">
    <property type="entry name" value="Leu-rich_rpt_typical-subtyp"/>
</dbReference>
<dbReference type="InterPro" id="IPR001709">
    <property type="entry name" value="Flavoprot_Pyr_Nucl_cyt_Rdtase"/>
</dbReference>
<dbReference type="GO" id="GO:0016651">
    <property type="term" value="F:oxidoreductase activity, acting on NAD(P)H"/>
    <property type="evidence" value="ECO:0007669"/>
    <property type="project" value="UniProtKB-UniRule"/>
</dbReference>
<keyword evidence="15" id="KW-0175">Coiled coil</keyword>
<dbReference type="InterPro" id="IPR028879">
    <property type="entry name" value="NDOR1"/>
</dbReference>
<comment type="subunit">
    <text evidence="13">Interacts with CIAPIN1; as part of the cytosolic iron-sulfur (Fe-S) protein assembly (CIA) machinery. Interacts with DCPS.</text>
</comment>
<feature type="domain" description="Flavodoxin-like" evidence="17">
    <location>
        <begin position="608"/>
        <end position="752"/>
    </location>
</feature>
<dbReference type="Pfam" id="PF00175">
    <property type="entry name" value="NAD_binding_1"/>
    <property type="match status" value="1"/>
</dbReference>
<dbReference type="InterPro" id="IPR001660">
    <property type="entry name" value="SAM"/>
</dbReference>
<feature type="binding site" evidence="14">
    <location>
        <begin position="981"/>
        <end position="984"/>
    </location>
    <ligand>
        <name>FAD</name>
        <dbReference type="ChEBI" id="CHEBI:57692"/>
    </ligand>
</feature>
<evidence type="ECO:0000256" key="12">
    <source>
        <dbReference type="ARBA" id="ARBA00059862"/>
    </source>
</evidence>
<dbReference type="GO" id="GO:0048471">
    <property type="term" value="C:perinuclear region of cytoplasm"/>
    <property type="evidence" value="ECO:0007669"/>
    <property type="project" value="UniProtKB-SubCell"/>
</dbReference>
<feature type="binding site" evidence="14">
    <location>
        <begin position="1114"/>
        <end position="1115"/>
    </location>
    <ligand>
        <name>NADP(+)</name>
        <dbReference type="ChEBI" id="CHEBI:58349"/>
    </ligand>
</feature>
<name>A0A6G1QJ97_CHAAH</name>
<dbReference type="InterPro" id="IPR001433">
    <property type="entry name" value="OxRdtase_FAD/NAD-bd"/>
</dbReference>
<reference evidence="19 20" key="1">
    <citation type="submission" date="2019-02" db="EMBL/GenBank/DDBJ databases">
        <title>Opniocepnalus argus genome.</title>
        <authorList>
            <person name="Zhou C."/>
            <person name="Xiao S."/>
        </authorList>
    </citation>
    <scope>NUCLEOTIDE SEQUENCE [LARGE SCALE GENOMIC DNA]</scope>
    <source>
        <strain evidence="19">OARG1902GOOAL</strain>
        <tissue evidence="19">Muscle</tissue>
    </source>
</reference>
<dbReference type="Gene3D" id="1.10.150.50">
    <property type="entry name" value="Transcription Factor, Ets-1"/>
    <property type="match status" value="1"/>
</dbReference>
<feature type="binding site" evidence="14">
    <location>
        <position position="1059"/>
    </location>
    <ligand>
        <name>NADP(+)</name>
        <dbReference type="ChEBI" id="CHEBI:58349"/>
    </ligand>
</feature>